<accession>A0A8J6CPK1</accession>
<dbReference type="PANTHER" id="PTHR14211">
    <property type="entry name" value="GLIOMA SUPPRESSOR CANDIDATE REGION GENE 2"/>
    <property type="match status" value="1"/>
</dbReference>
<evidence type="ECO:0000256" key="6">
    <source>
        <dbReference type="ARBA" id="ARBA00023242"/>
    </source>
</evidence>
<feature type="compositionally biased region" description="Acidic residues" evidence="7">
    <location>
        <begin position="171"/>
        <end position="186"/>
    </location>
</feature>
<feature type="domain" description="Retrotransposon Copia-like N-terminal" evidence="8">
    <location>
        <begin position="536"/>
        <end position="581"/>
    </location>
</feature>
<feature type="region of interest" description="Disordered" evidence="7">
    <location>
        <begin position="208"/>
        <end position="228"/>
    </location>
</feature>
<evidence type="ECO:0000256" key="3">
    <source>
        <dbReference type="ARBA" id="ARBA00008838"/>
    </source>
</evidence>
<dbReference type="GO" id="GO:0005654">
    <property type="term" value="C:nucleoplasm"/>
    <property type="evidence" value="ECO:0007669"/>
    <property type="project" value="UniProtKB-SubCell"/>
</dbReference>
<dbReference type="EMBL" id="JAHUZN010000010">
    <property type="protein sequence ID" value="KAG8479964.1"/>
    <property type="molecule type" value="Genomic_DNA"/>
</dbReference>
<evidence type="ECO:0000313" key="9">
    <source>
        <dbReference type="EMBL" id="KAG8479964.1"/>
    </source>
</evidence>
<keyword evidence="10" id="KW-1185">Reference proteome</keyword>
<protein>
    <recommendedName>
        <fullName evidence="4">Ribosome biogenesis protein NOP53</fullName>
    </recommendedName>
</protein>
<dbReference type="GO" id="GO:0006364">
    <property type="term" value="P:rRNA processing"/>
    <property type="evidence" value="ECO:0007669"/>
    <property type="project" value="TreeGrafter"/>
</dbReference>
<keyword evidence="5" id="KW-0690">Ribosome biogenesis</keyword>
<gene>
    <name evidence="9" type="ORF">CXB51_024996</name>
</gene>
<evidence type="ECO:0000256" key="2">
    <source>
        <dbReference type="ARBA" id="ARBA00004642"/>
    </source>
</evidence>
<feature type="compositionally biased region" description="Basic and acidic residues" evidence="7">
    <location>
        <begin position="217"/>
        <end position="228"/>
    </location>
</feature>
<dbReference type="InterPro" id="IPR011687">
    <property type="entry name" value="Nop53/GLTSCR2"/>
</dbReference>
<organism evidence="9 10">
    <name type="scientific">Gossypium anomalum</name>
    <dbReference type="NCBI Taxonomy" id="47600"/>
    <lineage>
        <taxon>Eukaryota</taxon>
        <taxon>Viridiplantae</taxon>
        <taxon>Streptophyta</taxon>
        <taxon>Embryophyta</taxon>
        <taxon>Tracheophyta</taxon>
        <taxon>Spermatophyta</taxon>
        <taxon>Magnoliopsida</taxon>
        <taxon>eudicotyledons</taxon>
        <taxon>Gunneridae</taxon>
        <taxon>Pentapetalae</taxon>
        <taxon>rosids</taxon>
        <taxon>malvids</taxon>
        <taxon>Malvales</taxon>
        <taxon>Malvaceae</taxon>
        <taxon>Malvoideae</taxon>
        <taxon>Gossypium</taxon>
    </lineage>
</organism>
<feature type="compositionally biased region" description="Basic and acidic residues" evidence="7">
    <location>
        <begin position="187"/>
        <end position="196"/>
    </location>
</feature>
<sequence length="745" mass="84708">MGKKSKTSRKGKKAWRANISTEDIHDFFEKSTKDALSGGSLTSAPTESLFFIDKSQDLSVKKKIEKKREKVLRVDSMLKKNPFVEAVPSSKQKSQHSGKARQVSKQSIIPAVEVEPPGCSYNPTFDSHQDSLAQAVAEEMQKAYKIELGPQPVPLTVMGEVVDEDDKYFIEADDGNDDEMDEENLSEDDKATEKRPLKTKRVTRVELNKRARRKEQQKKEAEAKKAEEFSKDIDNLPDILQEIAKEDEEKQKRNLRKAIAKQERLKACPPRLGKYKFQAAPPQVLLSEELTGSLRKLKGCATLARDRFKSLEKRGLIPPSAKSGRTSLISSLRAWTISNNMIKNPICKAIAPSILDRDSAFDIWKNLEDRFSGLSLIFSKLSQDQFTITVYYTKLKILCIELGDYLIHKSVSLLHIKDPLVKRIAASRFAWFAIDGILKHYVMPGRFGYNVYPGHLCRCRNWDIQSRVAEEILRFGIRNFVLIISYNQLNCIYILPLWIDSFSWHPNSSFFNLFSTMADFLISDQLTYVRNRCFLHPPDYPPLSLVSQPLSTDNYSAWKRSMLMVLSAKKMVSFINGSFPKRGSSSTQLLLAWDRLNNMVISWIRHSVCKGIAATISDHGSASDVWTDIEHRFSVPPLIFHKNLSELSRGDYLMHKSVLLLHIKDPLFKRIAASRLARSKKVENSEDWWSSRAVEYVDGALKALHNAGAIPVIMSIPDTSVDAEIGTYKTELLKRFRDSGYDVSS</sequence>
<dbReference type="PANTHER" id="PTHR14211:SF7">
    <property type="entry name" value="RIBOSOME BIOGENESIS PROTEIN NOP53"/>
    <property type="match status" value="1"/>
</dbReference>
<evidence type="ECO:0000256" key="5">
    <source>
        <dbReference type="ARBA" id="ARBA00022517"/>
    </source>
</evidence>
<comment type="similarity">
    <text evidence="3">Belongs to the NOP53 family.</text>
</comment>
<evidence type="ECO:0000256" key="4">
    <source>
        <dbReference type="ARBA" id="ARBA00018339"/>
    </source>
</evidence>
<dbReference type="Proteomes" id="UP000701853">
    <property type="component" value="Chromosome 10"/>
</dbReference>
<dbReference type="Pfam" id="PF14244">
    <property type="entry name" value="Retrotran_gag_3"/>
    <property type="match status" value="1"/>
</dbReference>
<dbReference type="GO" id="GO:0005730">
    <property type="term" value="C:nucleolus"/>
    <property type="evidence" value="ECO:0007669"/>
    <property type="project" value="UniProtKB-SubCell"/>
</dbReference>
<reference evidence="9 10" key="1">
    <citation type="journal article" date="2021" name="bioRxiv">
        <title>The Gossypium anomalum genome as a resource for cotton improvement and evolutionary analysis of hybrid incompatibility.</title>
        <authorList>
            <person name="Grover C.E."/>
            <person name="Yuan D."/>
            <person name="Arick M.A."/>
            <person name="Miller E.R."/>
            <person name="Hu G."/>
            <person name="Peterson D.G."/>
            <person name="Wendel J.F."/>
            <person name="Udall J.A."/>
        </authorList>
    </citation>
    <scope>NUCLEOTIDE SEQUENCE [LARGE SCALE GENOMIC DNA]</scope>
    <source>
        <strain evidence="9">JFW-Udall</strain>
        <tissue evidence="9">Leaf</tissue>
    </source>
</reference>
<dbReference type="AlphaFoldDB" id="A0A8J6CPK1"/>
<comment type="caution">
    <text evidence="9">The sequence shown here is derived from an EMBL/GenBank/DDBJ whole genome shotgun (WGS) entry which is preliminary data.</text>
</comment>
<name>A0A8J6CPK1_9ROSI</name>
<evidence type="ECO:0000256" key="1">
    <source>
        <dbReference type="ARBA" id="ARBA00004604"/>
    </source>
</evidence>
<evidence type="ECO:0000313" key="10">
    <source>
        <dbReference type="Proteomes" id="UP000701853"/>
    </source>
</evidence>
<dbReference type="Pfam" id="PF07767">
    <property type="entry name" value="Nop53"/>
    <property type="match status" value="2"/>
</dbReference>
<dbReference type="GO" id="GO:0008097">
    <property type="term" value="F:5S rRNA binding"/>
    <property type="evidence" value="ECO:0007669"/>
    <property type="project" value="TreeGrafter"/>
</dbReference>
<keyword evidence="6" id="KW-0539">Nucleus</keyword>
<evidence type="ECO:0000256" key="7">
    <source>
        <dbReference type="SAM" id="MobiDB-lite"/>
    </source>
</evidence>
<dbReference type="InterPro" id="IPR029472">
    <property type="entry name" value="Copia-like_N"/>
</dbReference>
<evidence type="ECO:0000259" key="8">
    <source>
        <dbReference type="Pfam" id="PF14244"/>
    </source>
</evidence>
<feature type="region of interest" description="Disordered" evidence="7">
    <location>
        <begin position="85"/>
        <end position="109"/>
    </location>
</feature>
<dbReference type="OrthoDB" id="5072at2759"/>
<feature type="region of interest" description="Disordered" evidence="7">
    <location>
        <begin position="171"/>
        <end position="196"/>
    </location>
</feature>
<dbReference type="GO" id="GO:0000027">
    <property type="term" value="P:ribosomal large subunit assembly"/>
    <property type="evidence" value="ECO:0007669"/>
    <property type="project" value="TreeGrafter"/>
</dbReference>
<comment type="subcellular location">
    <subcellularLocation>
        <location evidence="1">Nucleus</location>
        <location evidence="1">Nucleolus</location>
    </subcellularLocation>
    <subcellularLocation>
        <location evidence="2">Nucleus</location>
        <location evidence="2">Nucleoplasm</location>
    </subcellularLocation>
</comment>
<proteinExistence type="inferred from homology"/>